<keyword evidence="3" id="KW-0786">Thiamine pyrophosphate</keyword>
<dbReference type="InterPro" id="IPR029061">
    <property type="entry name" value="THDP-binding"/>
</dbReference>
<dbReference type="SUPFAM" id="SSF52518">
    <property type="entry name" value="Thiamin diphosphate-binding fold (THDP-binding)"/>
    <property type="match status" value="1"/>
</dbReference>
<dbReference type="EMBL" id="CP058649">
    <property type="protein sequence ID" value="QUI22265.1"/>
    <property type="molecule type" value="Genomic_DNA"/>
</dbReference>
<dbReference type="FunFam" id="3.40.50.970:FF:000129">
    <property type="entry name" value="Transketolase"/>
    <property type="match status" value="1"/>
</dbReference>
<evidence type="ECO:0000313" key="5">
    <source>
        <dbReference type="EMBL" id="QUI22265.1"/>
    </source>
</evidence>
<dbReference type="InterPro" id="IPR009014">
    <property type="entry name" value="Transketo_C/PFOR_II"/>
</dbReference>
<reference evidence="5" key="1">
    <citation type="submission" date="2020-07" db="EMBL/GenBank/DDBJ databases">
        <title>Vallitalea pronyensis genome.</title>
        <authorList>
            <person name="Postec A."/>
        </authorList>
    </citation>
    <scope>NUCLEOTIDE SEQUENCE</scope>
    <source>
        <strain evidence="5">FatNI3</strain>
    </source>
</reference>
<dbReference type="CDD" id="cd07033">
    <property type="entry name" value="TPP_PYR_DXS_TK_like"/>
    <property type="match status" value="1"/>
</dbReference>
<evidence type="ECO:0000313" key="6">
    <source>
        <dbReference type="Proteomes" id="UP000683246"/>
    </source>
</evidence>
<dbReference type="PANTHER" id="PTHR43825">
    <property type="entry name" value="PYRUVATE DEHYDROGENASE E1 COMPONENT"/>
    <property type="match status" value="1"/>
</dbReference>
<feature type="domain" description="Transketolase-like pyrimidine-binding" evidence="4">
    <location>
        <begin position="13"/>
        <end position="179"/>
    </location>
</feature>
<comment type="cofactor">
    <cofactor evidence="1">
        <name>thiamine diphosphate</name>
        <dbReference type="ChEBI" id="CHEBI:58937"/>
    </cofactor>
</comment>
<dbReference type="Proteomes" id="UP000683246">
    <property type="component" value="Chromosome"/>
</dbReference>
<sequence>MFKNAYTNHPDTRTPKEVFPKVLGDLMTKDRDVVYLDADLMNSIGTGGFVGKYPGQAFDVGVQEANMIGMAAGMSAEGKIPYVHTFGPFASRRLYDQVFLSVAYAKNNVRIIGSDPGVTAAYNGGTHMPFEDIALYRAIPDAVIFDIVDATQFEQVLKLSKDFFGLVYIRTPRKKVIKVYSDDSQFTIGKANVLREGTHVTIVASGIMVAVALEAAMMLAEENISVEVIDPVTIKPLDEETILASARKTGAVVTAENANIHGGLGDAVASVLSCNLPTPLRKVGIQDEFGEVGTEEYLRERFRLTPDEIINKVKEVMSMGR</sequence>
<protein>
    <submittedName>
        <fullName evidence="5">Transketolase family protein</fullName>
    </submittedName>
</protein>
<organism evidence="5 6">
    <name type="scientific">Vallitalea pronyensis</name>
    <dbReference type="NCBI Taxonomy" id="1348613"/>
    <lineage>
        <taxon>Bacteria</taxon>
        <taxon>Bacillati</taxon>
        <taxon>Bacillota</taxon>
        <taxon>Clostridia</taxon>
        <taxon>Lachnospirales</taxon>
        <taxon>Vallitaleaceae</taxon>
        <taxon>Vallitalea</taxon>
    </lineage>
</organism>
<name>A0A8J8MIG7_9FIRM</name>
<comment type="similarity">
    <text evidence="2">Belongs to the transketolase family.</text>
</comment>
<dbReference type="SUPFAM" id="SSF52922">
    <property type="entry name" value="TK C-terminal domain-like"/>
    <property type="match status" value="1"/>
</dbReference>
<evidence type="ECO:0000256" key="1">
    <source>
        <dbReference type="ARBA" id="ARBA00001964"/>
    </source>
</evidence>
<dbReference type="InterPro" id="IPR033248">
    <property type="entry name" value="Transketolase_C"/>
</dbReference>
<accession>A0A8J8MIG7</accession>
<evidence type="ECO:0000259" key="4">
    <source>
        <dbReference type="SMART" id="SM00861"/>
    </source>
</evidence>
<dbReference type="InterPro" id="IPR051157">
    <property type="entry name" value="PDH/Transketolase"/>
</dbReference>
<dbReference type="InterPro" id="IPR005475">
    <property type="entry name" value="Transketolase-like_Pyr-bd"/>
</dbReference>
<evidence type="ECO:0000256" key="2">
    <source>
        <dbReference type="ARBA" id="ARBA00007131"/>
    </source>
</evidence>
<dbReference type="AlphaFoldDB" id="A0A8J8MIG7"/>
<proteinExistence type="inferred from homology"/>
<evidence type="ECO:0000256" key="3">
    <source>
        <dbReference type="ARBA" id="ARBA00023052"/>
    </source>
</evidence>
<gene>
    <name evidence="5" type="ORF">HZI73_08125</name>
</gene>
<dbReference type="Pfam" id="PF02780">
    <property type="entry name" value="Transketolase_C"/>
    <property type="match status" value="1"/>
</dbReference>
<dbReference type="Gene3D" id="3.40.50.920">
    <property type="match status" value="1"/>
</dbReference>
<dbReference type="Pfam" id="PF02779">
    <property type="entry name" value="Transket_pyr"/>
    <property type="match status" value="1"/>
</dbReference>
<dbReference type="RefSeq" id="WP_212697747.1">
    <property type="nucleotide sequence ID" value="NZ_CP058649.1"/>
</dbReference>
<dbReference type="Gene3D" id="3.40.50.970">
    <property type="match status" value="1"/>
</dbReference>
<keyword evidence="6" id="KW-1185">Reference proteome</keyword>
<dbReference type="PANTHER" id="PTHR43825:SF1">
    <property type="entry name" value="TRANSKETOLASE-LIKE PYRIMIDINE-BINDING DOMAIN-CONTAINING PROTEIN"/>
    <property type="match status" value="1"/>
</dbReference>
<dbReference type="KEGG" id="vpy:HZI73_08125"/>
<dbReference type="SMART" id="SM00861">
    <property type="entry name" value="Transket_pyr"/>
    <property type="match status" value="1"/>
</dbReference>